<dbReference type="RefSeq" id="WP_307253250.1">
    <property type="nucleotide sequence ID" value="NZ_JAUSTO010000003.1"/>
</dbReference>
<sequence>MRSQLKGICFILVAAAGFSLMSVFVRLSGELPVMEKAFFRNAVAALTAFWMLRRSGEHFRVGRKNWPPLLLRSLFGTLGIIANFWAIDHLGIADANMLNKMSPFFAILMSLLMLGEVPERTDIVCLLVALSGAALVIKPGAGLAQLPALIGLLGGLFAGTAYTYVRKTAQGGVKGPVIILCFSLFSCLASVPALIRDFQPMSVRQLLFLLLAGAAAALGQLGITAAYSYAPAREISVFDYAQVVFAALFGFLLWGELPDGLSVLGYVLIIGTAVYRWNRARLR</sequence>
<organism evidence="8 9">
    <name type="scientific">Moryella indoligenes</name>
    <dbReference type="NCBI Taxonomy" id="371674"/>
    <lineage>
        <taxon>Bacteria</taxon>
        <taxon>Bacillati</taxon>
        <taxon>Bacillota</taxon>
        <taxon>Clostridia</taxon>
        <taxon>Lachnospirales</taxon>
        <taxon>Lachnospiraceae</taxon>
        <taxon>Moryella</taxon>
    </lineage>
</organism>
<dbReference type="SUPFAM" id="SSF103481">
    <property type="entry name" value="Multidrug resistance efflux transporter EmrE"/>
    <property type="match status" value="2"/>
</dbReference>
<evidence type="ECO:0000256" key="1">
    <source>
        <dbReference type="ARBA" id="ARBA00004141"/>
    </source>
</evidence>
<gene>
    <name evidence="8" type="ORF">J2S20_000693</name>
</gene>
<keyword evidence="3 6" id="KW-0812">Transmembrane</keyword>
<evidence type="ECO:0000259" key="7">
    <source>
        <dbReference type="Pfam" id="PF00892"/>
    </source>
</evidence>
<dbReference type="AlphaFoldDB" id="A0AAE3V923"/>
<dbReference type="PANTHER" id="PTHR22911:SF6">
    <property type="entry name" value="SOLUTE CARRIER FAMILY 35 MEMBER G1"/>
    <property type="match status" value="1"/>
</dbReference>
<evidence type="ECO:0000313" key="8">
    <source>
        <dbReference type="EMBL" id="MDQ0152011.1"/>
    </source>
</evidence>
<evidence type="ECO:0000313" key="9">
    <source>
        <dbReference type="Proteomes" id="UP001241537"/>
    </source>
</evidence>
<dbReference type="PANTHER" id="PTHR22911">
    <property type="entry name" value="ACYL-MALONYL CONDENSING ENZYME-RELATED"/>
    <property type="match status" value="1"/>
</dbReference>
<evidence type="ECO:0000256" key="6">
    <source>
        <dbReference type="SAM" id="Phobius"/>
    </source>
</evidence>
<dbReference type="InterPro" id="IPR000620">
    <property type="entry name" value="EamA_dom"/>
</dbReference>
<keyword evidence="4 6" id="KW-1133">Transmembrane helix</keyword>
<comment type="subcellular location">
    <subcellularLocation>
        <location evidence="1">Membrane</location>
        <topology evidence="1">Multi-pass membrane protein</topology>
    </subcellularLocation>
</comment>
<keyword evidence="5 6" id="KW-0472">Membrane</keyword>
<feature type="transmembrane region" description="Helical" evidence="6">
    <location>
        <begin position="7"/>
        <end position="25"/>
    </location>
</feature>
<feature type="transmembrane region" description="Helical" evidence="6">
    <location>
        <begin position="177"/>
        <end position="195"/>
    </location>
</feature>
<dbReference type="InterPro" id="IPR037185">
    <property type="entry name" value="EmrE-like"/>
</dbReference>
<feature type="transmembrane region" description="Helical" evidence="6">
    <location>
        <begin position="260"/>
        <end position="277"/>
    </location>
</feature>
<comment type="caution">
    <text evidence="8">The sequence shown here is derived from an EMBL/GenBank/DDBJ whole genome shotgun (WGS) entry which is preliminary data.</text>
</comment>
<feature type="domain" description="EamA" evidence="7">
    <location>
        <begin position="148"/>
        <end position="272"/>
    </location>
</feature>
<evidence type="ECO:0000256" key="5">
    <source>
        <dbReference type="ARBA" id="ARBA00023136"/>
    </source>
</evidence>
<proteinExistence type="inferred from homology"/>
<dbReference type="GO" id="GO:0016020">
    <property type="term" value="C:membrane"/>
    <property type="evidence" value="ECO:0007669"/>
    <property type="project" value="UniProtKB-SubCell"/>
</dbReference>
<dbReference type="EMBL" id="JAUSTO010000003">
    <property type="protein sequence ID" value="MDQ0152011.1"/>
    <property type="molecule type" value="Genomic_DNA"/>
</dbReference>
<reference evidence="8" key="1">
    <citation type="submission" date="2023-07" db="EMBL/GenBank/DDBJ databases">
        <title>Genomic Encyclopedia of Type Strains, Phase IV (KMG-IV): sequencing the most valuable type-strain genomes for metagenomic binning, comparative biology and taxonomic classification.</title>
        <authorList>
            <person name="Goeker M."/>
        </authorList>
    </citation>
    <scope>NUCLEOTIDE SEQUENCE</scope>
    <source>
        <strain evidence="8">DSM 19659</strain>
    </source>
</reference>
<feature type="transmembrane region" description="Helical" evidence="6">
    <location>
        <begin position="37"/>
        <end position="53"/>
    </location>
</feature>
<evidence type="ECO:0000256" key="2">
    <source>
        <dbReference type="ARBA" id="ARBA00007362"/>
    </source>
</evidence>
<evidence type="ECO:0000256" key="4">
    <source>
        <dbReference type="ARBA" id="ARBA00022989"/>
    </source>
</evidence>
<evidence type="ECO:0000256" key="3">
    <source>
        <dbReference type="ARBA" id="ARBA00022692"/>
    </source>
</evidence>
<feature type="transmembrane region" description="Helical" evidence="6">
    <location>
        <begin position="207"/>
        <end position="230"/>
    </location>
</feature>
<comment type="similarity">
    <text evidence="2">Belongs to the EamA transporter family.</text>
</comment>
<accession>A0AAE3V923</accession>
<feature type="transmembrane region" description="Helical" evidence="6">
    <location>
        <begin position="237"/>
        <end position="254"/>
    </location>
</feature>
<name>A0AAE3V923_9FIRM</name>
<protein>
    <submittedName>
        <fullName evidence="8">Drug/metabolite transporter (DMT)-like permease</fullName>
    </submittedName>
</protein>
<feature type="transmembrane region" description="Helical" evidence="6">
    <location>
        <begin position="65"/>
        <end position="85"/>
    </location>
</feature>
<feature type="transmembrane region" description="Helical" evidence="6">
    <location>
        <begin position="143"/>
        <end position="165"/>
    </location>
</feature>
<feature type="domain" description="EamA" evidence="7">
    <location>
        <begin position="6"/>
        <end position="137"/>
    </location>
</feature>
<keyword evidence="9" id="KW-1185">Reference proteome</keyword>
<dbReference type="Pfam" id="PF00892">
    <property type="entry name" value="EamA"/>
    <property type="match status" value="2"/>
</dbReference>
<dbReference type="Proteomes" id="UP001241537">
    <property type="component" value="Unassembled WGS sequence"/>
</dbReference>